<dbReference type="OrthoDB" id="3177877at2"/>
<proteinExistence type="predicted"/>
<feature type="coiled-coil region" evidence="1">
    <location>
        <begin position="211"/>
        <end position="366"/>
    </location>
</feature>
<protein>
    <recommendedName>
        <fullName evidence="3">Rad50/SbcC-type AAA domain-containing protein</fullName>
    </recommendedName>
</protein>
<dbReference type="InterPro" id="IPR027417">
    <property type="entry name" value="P-loop_NTPase"/>
</dbReference>
<dbReference type="RefSeq" id="WP_112768663.1">
    <property type="nucleotide sequence ID" value="NZ_CP063191.1"/>
</dbReference>
<gene>
    <name evidence="4" type="ORF">CWC39_01000</name>
</gene>
<accession>A0A364VDV9</accession>
<reference evidence="4 5" key="1">
    <citation type="journal article" date="2018" name="Syst. Appl. Microbiol.">
        <title>Corynebacterium heidelbergense sp. nov., isolated from the preen glands of Egyptian geese (Alopochen aegyptiacus).</title>
        <authorList>
            <person name="Braun M.S."/>
            <person name="Wang E."/>
            <person name="Zimmermann S."/>
            <person name="Wink M."/>
        </authorList>
    </citation>
    <scope>NUCLEOTIDE SEQUENCE [LARGE SCALE GENOMIC DNA]</scope>
    <source>
        <strain evidence="4 5">DSM 104638</strain>
    </source>
</reference>
<dbReference type="InterPro" id="IPR038729">
    <property type="entry name" value="Rad50/SbcC_AAA"/>
</dbReference>
<feature type="coiled-coil region" evidence="1">
    <location>
        <begin position="516"/>
        <end position="566"/>
    </location>
</feature>
<dbReference type="Pfam" id="PF13476">
    <property type="entry name" value="AAA_23"/>
    <property type="match status" value="1"/>
</dbReference>
<dbReference type="Proteomes" id="UP000251047">
    <property type="component" value="Unassembled WGS sequence"/>
</dbReference>
<dbReference type="GO" id="GO:0016887">
    <property type="term" value="F:ATP hydrolysis activity"/>
    <property type="evidence" value="ECO:0007669"/>
    <property type="project" value="InterPro"/>
</dbReference>
<keyword evidence="1" id="KW-0175">Coiled coil</keyword>
<dbReference type="SUPFAM" id="SSF52540">
    <property type="entry name" value="P-loop containing nucleoside triphosphate hydrolases"/>
    <property type="match status" value="1"/>
</dbReference>
<organism evidence="4 5">
    <name type="scientific">Corynebacterium heidelbergense</name>
    <dbReference type="NCBI Taxonomy" id="2055947"/>
    <lineage>
        <taxon>Bacteria</taxon>
        <taxon>Bacillati</taxon>
        <taxon>Actinomycetota</taxon>
        <taxon>Actinomycetes</taxon>
        <taxon>Mycobacteriales</taxon>
        <taxon>Corynebacteriaceae</taxon>
        <taxon>Corynebacterium</taxon>
    </lineage>
</organism>
<feature type="region of interest" description="Disordered" evidence="2">
    <location>
        <begin position="161"/>
        <end position="180"/>
    </location>
</feature>
<evidence type="ECO:0000256" key="2">
    <source>
        <dbReference type="SAM" id="MobiDB-lite"/>
    </source>
</evidence>
<evidence type="ECO:0000313" key="5">
    <source>
        <dbReference type="Proteomes" id="UP000251047"/>
    </source>
</evidence>
<name>A0A364VDV9_9CORY</name>
<feature type="domain" description="Rad50/SbcC-type AAA" evidence="3">
    <location>
        <begin position="7"/>
        <end position="113"/>
    </location>
</feature>
<sequence>MLKLHELVLDNVAGVDHAELRFPETGVVVVHGPNEVGKSTFLSAFELLLSDVGVNSRSKPVRALRQRGKDEDTAISARMTVGDKKLHIRKVFRPGSGKAELSVERPRPESLTGRQAEDRFAEILAEGVDESLLAALTVHQGSSLGEFRAGDVQSLPAMLHSTSDEEEEPDDGHRPPAAWEDADTSALLARAEAEYLRYYTAKGKPAAKGPLAAAQRASEAAQEDLAQVREDYGEARELIRHIEDGLAEQVEVRRGLPTAREELAAAEQKLAQVNKAQERLAAQQQRVDSARSAAQLAQMKVDERNAAAQRVREARQAVDSGSQDYSRLQAEADAEAEALTAAKTALSALTEEHRAAKQLVATLTQAGAAGRATAERERTASVLKQARGVNARLDTAAEKLRTNAATPQRVAALRDALAELNTARQVLEASSTSVEIHGPAGAVFTEDGEEHTLASTGTPFTTKATQQREYGLGDFRVVLTPSQELHEPEQAVHRAEEAVEAASRQLHVETGDLPAARKQNEEREALERNVAELRLELATITSGTPMDELERRLHDAQAESDRAEATRDAEFERWSQLVPQPAAVEFRQVPAGLNLADLRSDAPAGPEREEHEAAAAELARGWEQACENGLADLRSRLEATTTGAIFRLQAAEQALTEKRATADAAVWALSEQRESHSDEELSNAAAEAASHLQRAEAALAEQREECGRLDPASAQAEMDGAKVRLQRLEDRKRELETAITRAEGALGTRAGVAERLADAERAATTAQRGLDRVKRAAAAASLLWETLNRARAELRAAYEEPFKRRFQELARVVFGPDAEFVLGEDLGIEARVHQGLRLDTELLSGGAQEQLLLLARLAVATLAGREGSVPIFLDDALGFSDPRRIRAMNTVLGQLGKQHQIVVFTCDVGRFDRISGAQFTQLGNAS</sequence>
<dbReference type="GO" id="GO:0006302">
    <property type="term" value="P:double-strand break repair"/>
    <property type="evidence" value="ECO:0007669"/>
    <property type="project" value="InterPro"/>
</dbReference>
<dbReference type="EMBL" id="PHQP01000004">
    <property type="protein sequence ID" value="RAV34835.1"/>
    <property type="molecule type" value="Genomic_DNA"/>
</dbReference>
<dbReference type="PANTHER" id="PTHR41259:SF1">
    <property type="entry name" value="DOUBLE-STRAND BREAK REPAIR RAD50 ATPASE, PUTATIVE-RELATED"/>
    <property type="match status" value="1"/>
</dbReference>
<feature type="coiled-coil region" evidence="1">
    <location>
        <begin position="685"/>
        <end position="776"/>
    </location>
</feature>
<comment type="caution">
    <text evidence="4">The sequence shown here is derived from an EMBL/GenBank/DDBJ whole genome shotgun (WGS) entry which is preliminary data.</text>
</comment>
<dbReference type="AlphaFoldDB" id="A0A364VDV9"/>
<evidence type="ECO:0000259" key="3">
    <source>
        <dbReference type="Pfam" id="PF13476"/>
    </source>
</evidence>
<dbReference type="Gene3D" id="3.40.50.300">
    <property type="entry name" value="P-loop containing nucleotide triphosphate hydrolases"/>
    <property type="match status" value="2"/>
</dbReference>
<evidence type="ECO:0000256" key="1">
    <source>
        <dbReference type="SAM" id="Coils"/>
    </source>
</evidence>
<dbReference type="PANTHER" id="PTHR41259">
    <property type="entry name" value="DOUBLE-STRAND BREAK REPAIR RAD50 ATPASE, PUTATIVE-RELATED"/>
    <property type="match status" value="1"/>
</dbReference>
<evidence type="ECO:0000313" key="4">
    <source>
        <dbReference type="EMBL" id="RAV34835.1"/>
    </source>
</evidence>